<organism evidence="2">
    <name type="scientific">Tanacetum cinerariifolium</name>
    <name type="common">Dalmatian daisy</name>
    <name type="synonym">Chrysanthemum cinerariifolium</name>
    <dbReference type="NCBI Taxonomy" id="118510"/>
    <lineage>
        <taxon>Eukaryota</taxon>
        <taxon>Viridiplantae</taxon>
        <taxon>Streptophyta</taxon>
        <taxon>Embryophyta</taxon>
        <taxon>Tracheophyta</taxon>
        <taxon>Spermatophyta</taxon>
        <taxon>Magnoliopsida</taxon>
        <taxon>eudicotyledons</taxon>
        <taxon>Gunneridae</taxon>
        <taxon>Pentapetalae</taxon>
        <taxon>asterids</taxon>
        <taxon>campanulids</taxon>
        <taxon>Asterales</taxon>
        <taxon>Asteraceae</taxon>
        <taxon>Asteroideae</taxon>
        <taxon>Anthemideae</taxon>
        <taxon>Anthemidinae</taxon>
        <taxon>Tanacetum</taxon>
    </lineage>
</organism>
<proteinExistence type="predicted"/>
<dbReference type="EMBL" id="BKCJ011725204">
    <property type="protein sequence ID" value="GFD48573.1"/>
    <property type="molecule type" value="Genomic_DNA"/>
</dbReference>
<evidence type="ECO:0000256" key="1">
    <source>
        <dbReference type="SAM" id="MobiDB-lite"/>
    </source>
</evidence>
<gene>
    <name evidence="2" type="ORF">Tci_920542</name>
</gene>
<feature type="region of interest" description="Disordered" evidence="1">
    <location>
        <begin position="21"/>
        <end position="101"/>
    </location>
</feature>
<sequence length="101" mass="11128">AGSRPHRQWYLPSVRRCLRHRWHADRGRGAPTPAGAGAPEGSNYSPVRAGSTARNLRHCQGRPAAERRGSGGHQYQVWLDAEPGRAPRRGLRLHAGQPALR</sequence>
<comment type="caution">
    <text evidence="2">The sequence shown here is derived from an EMBL/GenBank/DDBJ whole genome shotgun (WGS) entry which is preliminary data.</text>
</comment>
<protein>
    <submittedName>
        <fullName evidence="2">Uncharacterized protein</fullName>
    </submittedName>
</protein>
<accession>A0A699WN45</accession>
<evidence type="ECO:0000313" key="2">
    <source>
        <dbReference type="EMBL" id="GFD48573.1"/>
    </source>
</evidence>
<feature type="compositionally biased region" description="Low complexity" evidence="1">
    <location>
        <begin position="29"/>
        <end position="41"/>
    </location>
</feature>
<name>A0A699WN45_TANCI</name>
<dbReference type="AlphaFoldDB" id="A0A699WN45"/>
<reference evidence="2" key="1">
    <citation type="journal article" date="2019" name="Sci. Rep.">
        <title>Draft genome of Tanacetum cinerariifolium, the natural source of mosquito coil.</title>
        <authorList>
            <person name="Yamashiro T."/>
            <person name="Shiraishi A."/>
            <person name="Satake H."/>
            <person name="Nakayama K."/>
        </authorList>
    </citation>
    <scope>NUCLEOTIDE SEQUENCE</scope>
</reference>
<feature type="non-terminal residue" evidence="2">
    <location>
        <position position="1"/>
    </location>
</feature>